<proteinExistence type="predicted"/>
<dbReference type="AlphaFoldDB" id="A0A9E2L153"/>
<feature type="chain" id="PRO_5038506052" evidence="1">
    <location>
        <begin position="21"/>
        <end position="168"/>
    </location>
</feature>
<reference evidence="3" key="2">
    <citation type="submission" date="2021-04" db="EMBL/GenBank/DDBJ databases">
        <authorList>
            <person name="Gilroy R."/>
        </authorList>
    </citation>
    <scope>NUCLEOTIDE SEQUENCE</scope>
    <source>
        <strain evidence="3">Gambia15-2214</strain>
    </source>
</reference>
<dbReference type="Pfam" id="PF02469">
    <property type="entry name" value="Fasciclin"/>
    <property type="match status" value="1"/>
</dbReference>
<evidence type="ECO:0000259" key="2">
    <source>
        <dbReference type="PROSITE" id="PS50213"/>
    </source>
</evidence>
<sequence>MKKIVIGMMAALVAGGMVCAQNMDLTTDLVDAIAAPVVEDTQSTDIAAALAETENTQIFSNAVAAADIDMAAVAPEGITIFAPVDTAIVDATVLTNVEDYIVPGIVTDETLATTDTLTTLSGKELAVTSVDGTYFINGVALTDSIEKGNVVINTLEGVFTDATLSLAF</sequence>
<dbReference type="InterPro" id="IPR036378">
    <property type="entry name" value="FAS1_dom_sf"/>
</dbReference>
<dbReference type="Proteomes" id="UP000823914">
    <property type="component" value="Unassembled WGS sequence"/>
</dbReference>
<protein>
    <submittedName>
        <fullName evidence="3">Fasciclin domain-containing protein</fullName>
    </submittedName>
</protein>
<dbReference type="InterPro" id="IPR000782">
    <property type="entry name" value="FAS1_domain"/>
</dbReference>
<evidence type="ECO:0000313" key="3">
    <source>
        <dbReference type="EMBL" id="MBU3849819.1"/>
    </source>
</evidence>
<organism evidence="3 4">
    <name type="scientific">Candidatus Treponema excrementipullorum</name>
    <dbReference type="NCBI Taxonomy" id="2838768"/>
    <lineage>
        <taxon>Bacteria</taxon>
        <taxon>Pseudomonadati</taxon>
        <taxon>Spirochaetota</taxon>
        <taxon>Spirochaetia</taxon>
        <taxon>Spirochaetales</taxon>
        <taxon>Treponemataceae</taxon>
        <taxon>Treponema</taxon>
    </lineage>
</organism>
<accession>A0A9E2L153</accession>
<evidence type="ECO:0000313" key="4">
    <source>
        <dbReference type="Proteomes" id="UP000823914"/>
    </source>
</evidence>
<gene>
    <name evidence="3" type="ORF">IAA16_04560</name>
</gene>
<dbReference type="PROSITE" id="PS50213">
    <property type="entry name" value="FAS1"/>
    <property type="match status" value="1"/>
</dbReference>
<dbReference type="EMBL" id="JAHLFV010000108">
    <property type="protein sequence ID" value="MBU3849819.1"/>
    <property type="molecule type" value="Genomic_DNA"/>
</dbReference>
<feature type="domain" description="FAS1" evidence="2">
    <location>
        <begin position="43"/>
        <end position="159"/>
    </location>
</feature>
<feature type="signal peptide" evidence="1">
    <location>
        <begin position="1"/>
        <end position="20"/>
    </location>
</feature>
<evidence type="ECO:0000256" key="1">
    <source>
        <dbReference type="SAM" id="SignalP"/>
    </source>
</evidence>
<reference evidence="3" key="1">
    <citation type="journal article" date="2021" name="PeerJ">
        <title>Extensive microbial diversity within the chicken gut microbiome revealed by metagenomics and culture.</title>
        <authorList>
            <person name="Gilroy R."/>
            <person name="Ravi A."/>
            <person name="Getino M."/>
            <person name="Pursley I."/>
            <person name="Horton D.L."/>
            <person name="Alikhan N.F."/>
            <person name="Baker D."/>
            <person name="Gharbi K."/>
            <person name="Hall N."/>
            <person name="Watson M."/>
            <person name="Adriaenssens E.M."/>
            <person name="Foster-Nyarko E."/>
            <person name="Jarju S."/>
            <person name="Secka A."/>
            <person name="Antonio M."/>
            <person name="Oren A."/>
            <person name="Chaudhuri R.R."/>
            <person name="La Ragione R."/>
            <person name="Hildebrand F."/>
            <person name="Pallen M.J."/>
        </authorList>
    </citation>
    <scope>NUCLEOTIDE SEQUENCE</scope>
    <source>
        <strain evidence="3">Gambia15-2214</strain>
    </source>
</reference>
<name>A0A9E2L153_9SPIR</name>
<comment type="caution">
    <text evidence="3">The sequence shown here is derived from an EMBL/GenBank/DDBJ whole genome shotgun (WGS) entry which is preliminary data.</text>
</comment>
<dbReference type="SUPFAM" id="SSF82153">
    <property type="entry name" value="FAS1 domain"/>
    <property type="match status" value="1"/>
</dbReference>
<keyword evidence="1" id="KW-0732">Signal</keyword>
<dbReference type="Gene3D" id="2.30.180.10">
    <property type="entry name" value="FAS1 domain"/>
    <property type="match status" value="1"/>
</dbReference>